<evidence type="ECO:0000256" key="6">
    <source>
        <dbReference type="ARBA" id="ARBA00022840"/>
    </source>
</evidence>
<dbReference type="InterPro" id="IPR000719">
    <property type="entry name" value="Prot_kinase_dom"/>
</dbReference>
<dbReference type="Gene3D" id="1.10.510.10">
    <property type="entry name" value="Transferase(Phosphotransferase) domain 1"/>
    <property type="match status" value="1"/>
</dbReference>
<dbReference type="PROSITE" id="PS00107">
    <property type="entry name" value="PROTEIN_KINASE_ATP"/>
    <property type="match status" value="1"/>
</dbReference>
<dbReference type="Proteomes" id="UP001497525">
    <property type="component" value="Unassembled WGS sequence"/>
</dbReference>
<dbReference type="GO" id="GO:0005952">
    <property type="term" value="C:cAMP-dependent protein kinase complex"/>
    <property type="evidence" value="ECO:0007669"/>
    <property type="project" value="TreeGrafter"/>
</dbReference>
<proteinExistence type="inferred from homology"/>
<dbReference type="EC" id="2.7.11.11" evidence="1"/>
<evidence type="ECO:0000259" key="13">
    <source>
        <dbReference type="PROSITE" id="PS51285"/>
    </source>
</evidence>
<dbReference type="GO" id="GO:0004691">
    <property type="term" value="F:cAMP-dependent protein kinase activity"/>
    <property type="evidence" value="ECO:0007669"/>
    <property type="project" value="UniProtKB-EC"/>
</dbReference>
<dbReference type="SMART" id="SM00133">
    <property type="entry name" value="S_TK_X"/>
    <property type="match status" value="1"/>
</dbReference>
<comment type="catalytic activity">
    <reaction evidence="8">
        <text>L-threonyl-[protein] + ATP = O-phospho-L-threonyl-[protein] + ADP + H(+)</text>
        <dbReference type="Rhea" id="RHEA:46608"/>
        <dbReference type="Rhea" id="RHEA-COMP:11060"/>
        <dbReference type="Rhea" id="RHEA-COMP:11605"/>
        <dbReference type="ChEBI" id="CHEBI:15378"/>
        <dbReference type="ChEBI" id="CHEBI:30013"/>
        <dbReference type="ChEBI" id="CHEBI:30616"/>
        <dbReference type="ChEBI" id="CHEBI:61977"/>
        <dbReference type="ChEBI" id="CHEBI:456216"/>
        <dbReference type="EC" id="2.7.11.11"/>
    </reaction>
</comment>
<dbReference type="InterPro" id="IPR017441">
    <property type="entry name" value="Protein_kinase_ATP_BS"/>
</dbReference>
<evidence type="ECO:0000256" key="1">
    <source>
        <dbReference type="ARBA" id="ARBA00012444"/>
    </source>
</evidence>
<dbReference type="FunFam" id="1.10.510.10:FF:000005">
    <property type="entry name" value="cAMP-dependent protein kinase catalytic subunit alpha"/>
    <property type="match status" value="1"/>
</dbReference>
<keyword evidence="5" id="KW-0418">Kinase</keyword>
<dbReference type="PROSITE" id="PS00108">
    <property type="entry name" value="PROTEIN_KINASE_ST"/>
    <property type="match status" value="1"/>
</dbReference>
<evidence type="ECO:0000256" key="11">
    <source>
        <dbReference type="RuleBase" id="RU000304"/>
    </source>
</evidence>
<dbReference type="InterPro" id="IPR000961">
    <property type="entry name" value="AGC-kinase_C"/>
</dbReference>
<dbReference type="PANTHER" id="PTHR24353">
    <property type="entry name" value="CYCLIC NUCLEOTIDE-DEPENDENT PROTEIN KINASE"/>
    <property type="match status" value="1"/>
</dbReference>
<keyword evidence="7" id="KW-0114">cAMP</keyword>
<gene>
    <name evidence="14" type="ORF">CDAUBV1_LOCUS15138</name>
</gene>
<dbReference type="GO" id="GO:0005634">
    <property type="term" value="C:nucleus"/>
    <property type="evidence" value="ECO:0007669"/>
    <property type="project" value="TreeGrafter"/>
</dbReference>
<keyword evidence="4 10" id="KW-0547">Nucleotide-binding</keyword>
<dbReference type="PANTHER" id="PTHR24353:SF153">
    <property type="entry name" value="CAMP-DEPENDENT PROTEIN KINASE CATALYTIC SUBUNIT 1"/>
    <property type="match status" value="1"/>
</dbReference>
<accession>A0AAV2TUD1</accession>
<dbReference type="GO" id="GO:0005829">
    <property type="term" value="C:cytosol"/>
    <property type="evidence" value="ECO:0007669"/>
    <property type="project" value="TreeGrafter"/>
</dbReference>
<dbReference type="Gene3D" id="3.30.200.20">
    <property type="entry name" value="Phosphorylase Kinase, domain 1"/>
    <property type="match status" value="1"/>
</dbReference>
<keyword evidence="3" id="KW-0808">Transferase</keyword>
<name>A0AAV2TUD1_CALDB</name>
<dbReference type="AlphaFoldDB" id="A0AAV2TUD1"/>
<evidence type="ECO:0000313" key="14">
    <source>
        <dbReference type="EMBL" id="CAL5139953.1"/>
    </source>
</evidence>
<evidence type="ECO:0000256" key="2">
    <source>
        <dbReference type="ARBA" id="ARBA00022527"/>
    </source>
</evidence>
<comment type="caution">
    <text evidence="14">The sequence shown here is derived from an EMBL/GenBank/DDBJ whole genome shotgun (WGS) entry which is preliminary data.</text>
</comment>
<dbReference type="EMBL" id="CAXLJL010000678">
    <property type="protein sequence ID" value="CAL5139953.1"/>
    <property type="molecule type" value="Genomic_DNA"/>
</dbReference>
<dbReference type="FunFam" id="3.30.200.20:FF:000005">
    <property type="entry name" value="cAMP-dependent protein kinase catalytic subunit"/>
    <property type="match status" value="1"/>
</dbReference>
<evidence type="ECO:0000313" key="15">
    <source>
        <dbReference type="Proteomes" id="UP001497525"/>
    </source>
</evidence>
<dbReference type="SUPFAM" id="SSF56112">
    <property type="entry name" value="Protein kinase-like (PK-like)"/>
    <property type="match status" value="1"/>
</dbReference>
<evidence type="ECO:0000256" key="8">
    <source>
        <dbReference type="ARBA" id="ARBA00047292"/>
    </source>
</evidence>
<comment type="catalytic activity">
    <reaction evidence="9">
        <text>L-seryl-[protein] + ATP = O-phospho-L-seryl-[protein] + ADP + H(+)</text>
        <dbReference type="Rhea" id="RHEA:17989"/>
        <dbReference type="Rhea" id="RHEA-COMP:9863"/>
        <dbReference type="Rhea" id="RHEA-COMP:11604"/>
        <dbReference type="ChEBI" id="CHEBI:15378"/>
        <dbReference type="ChEBI" id="CHEBI:29999"/>
        <dbReference type="ChEBI" id="CHEBI:30616"/>
        <dbReference type="ChEBI" id="CHEBI:83421"/>
        <dbReference type="ChEBI" id="CHEBI:456216"/>
        <dbReference type="EC" id="2.7.11.11"/>
    </reaction>
</comment>
<evidence type="ECO:0000256" key="4">
    <source>
        <dbReference type="ARBA" id="ARBA00022741"/>
    </source>
</evidence>
<sequence length="362" mass="42080">MVVCCLRAPWCQMGQSQSSKKGAIEDDKAYLLAAKAEFVAKYNNPVKQDVSLSKFQRIRTLGTGSFGRVILVKDDDTKEFYALKVLEKEQIVKSKQVEHSINEKRILAAIDFPFLVKLAYSFKDEVYLFLAMEYVPGGEMFSHLRRRGRFNEHTARFYASQVVLALEYLHFLDIVYRDLKPENILLDRQGYIKIADFGFVKQIHHRTYTLCGTPEYLAPEVIKSKGYTKAVDWWALGVLIFEMLAGHPPFNADEPIQIYEKIVDCNYKFNQYFGTDSKDLIRNLLQTDLTRRYGNLKNGAYDIKFHKWFSHINWVAIFRREVPAPIIPACKSSSDTSNFDVYKEEPFKHSTTEKFAQEFEDF</sequence>
<dbReference type="SMART" id="SM00220">
    <property type="entry name" value="S_TKc"/>
    <property type="match status" value="1"/>
</dbReference>
<feature type="domain" description="AGC-kinase C-terminal" evidence="13">
    <location>
        <begin position="310"/>
        <end position="362"/>
    </location>
</feature>
<dbReference type="Pfam" id="PF00069">
    <property type="entry name" value="Pkinase"/>
    <property type="match status" value="1"/>
</dbReference>
<dbReference type="GO" id="GO:0005524">
    <property type="term" value="F:ATP binding"/>
    <property type="evidence" value="ECO:0007669"/>
    <property type="project" value="UniProtKB-UniRule"/>
</dbReference>
<feature type="domain" description="Protein kinase" evidence="12">
    <location>
        <begin position="55"/>
        <end position="309"/>
    </location>
</feature>
<evidence type="ECO:0000256" key="9">
    <source>
        <dbReference type="ARBA" id="ARBA00047454"/>
    </source>
</evidence>
<comment type="similarity">
    <text evidence="11">Belongs to the protein kinase superfamily.</text>
</comment>
<evidence type="ECO:0000259" key="12">
    <source>
        <dbReference type="PROSITE" id="PS50011"/>
    </source>
</evidence>
<organism evidence="14 15">
    <name type="scientific">Calicophoron daubneyi</name>
    <name type="common">Rumen fluke</name>
    <name type="synonym">Paramphistomum daubneyi</name>
    <dbReference type="NCBI Taxonomy" id="300641"/>
    <lineage>
        <taxon>Eukaryota</taxon>
        <taxon>Metazoa</taxon>
        <taxon>Spiralia</taxon>
        <taxon>Lophotrochozoa</taxon>
        <taxon>Platyhelminthes</taxon>
        <taxon>Trematoda</taxon>
        <taxon>Digenea</taxon>
        <taxon>Plagiorchiida</taxon>
        <taxon>Pronocephalata</taxon>
        <taxon>Paramphistomoidea</taxon>
        <taxon>Paramphistomidae</taxon>
        <taxon>Calicophoron</taxon>
    </lineage>
</organism>
<dbReference type="InterPro" id="IPR011009">
    <property type="entry name" value="Kinase-like_dom_sf"/>
</dbReference>
<evidence type="ECO:0000256" key="3">
    <source>
        <dbReference type="ARBA" id="ARBA00022679"/>
    </source>
</evidence>
<dbReference type="PROSITE" id="PS51285">
    <property type="entry name" value="AGC_KINASE_CTER"/>
    <property type="match status" value="1"/>
</dbReference>
<dbReference type="InterPro" id="IPR008271">
    <property type="entry name" value="Ser/Thr_kinase_AS"/>
</dbReference>
<keyword evidence="6 10" id="KW-0067">ATP-binding</keyword>
<feature type="binding site" evidence="10">
    <location>
        <position position="84"/>
    </location>
    <ligand>
        <name>ATP</name>
        <dbReference type="ChEBI" id="CHEBI:30616"/>
    </ligand>
</feature>
<protein>
    <recommendedName>
        <fullName evidence="1">cAMP-dependent protein kinase</fullName>
        <ecNumber evidence="1">2.7.11.11</ecNumber>
    </recommendedName>
</protein>
<evidence type="ECO:0000256" key="7">
    <source>
        <dbReference type="ARBA" id="ARBA00023149"/>
    </source>
</evidence>
<evidence type="ECO:0000256" key="10">
    <source>
        <dbReference type="PROSITE-ProRule" id="PRU10141"/>
    </source>
</evidence>
<reference evidence="14" key="1">
    <citation type="submission" date="2024-06" db="EMBL/GenBank/DDBJ databases">
        <authorList>
            <person name="Liu X."/>
            <person name="Lenzi L."/>
            <person name="Haldenby T S."/>
            <person name="Uol C."/>
        </authorList>
    </citation>
    <scope>NUCLEOTIDE SEQUENCE</scope>
</reference>
<keyword evidence="2 11" id="KW-0723">Serine/threonine-protein kinase</keyword>
<evidence type="ECO:0000256" key="5">
    <source>
        <dbReference type="ARBA" id="ARBA00022777"/>
    </source>
</evidence>
<dbReference type="PROSITE" id="PS50011">
    <property type="entry name" value="PROTEIN_KINASE_DOM"/>
    <property type="match status" value="1"/>
</dbReference>